<dbReference type="PRINTS" id="PR00369">
    <property type="entry name" value="FLAVODOXIN"/>
</dbReference>
<organism evidence="9 10">
    <name type="scientific">Methylomonas koyamae</name>
    <dbReference type="NCBI Taxonomy" id="702114"/>
    <lineage>
        <taxon>Bacteria</taxon>
        <taxon>Pseudomonadati</taxon>
        <taxon>Pseudomonadota</taxon>
        <taxon>Gammaproteobacteria</taxon>
        <taxon>Methylococcales</taxon>
        <taxon>Methylococcaceae</taxon>
        <taxon>Methylomonas</taxon>
    </lineage>
</organism>
<keyword evidence="5 7" id="KW-0288">FMN</keyword>
<comment type="function">
    <text evidence="7">Low-potential electron donor to a number of redox enzymes.</text>
</comment>
<evidence type="ECO:0000256" key="7">
    <source>
        <dbReference type="PIRNR" id="PIRNR038996"/>
    </source>
</evidence>
<accession>A0A177N3Y5</accession>
<dbReference type="PANTHER" id="PTHR42809:SF1">
    <property type="entry name" value="FLAVODOXIN 1"/>
    <property type="match status" value="1"/>
</dbReference>
<dbReference type="AlphaFoldDB" id="A0A177N3Y5"/>
<dbReference type="Gene3D" id="3.40.50.360">
    <property type="match status" value="1"/>
</dbReference>
<dbReference type="SUPFAM" id="SSF52218">
    <property type="entry name" value="Flavoproteins"/>
    <property type="match status" value="1"/>
</dbReference>
<keyword evidence="6 7" id="KW-0249">Electron transport</keyword>
<dbReference type="NCBIfam" id="TIGR01752">
    <property type="entry name" value="flav_long"/>
    <property type="match status" value="1"/>
</dbReference>
<dbReference type="Proteomes" id="UP000077857">
    <property type="component" value="Unassembled WGS sequence"/>
</dbReference>
<dbReference type="EMBL" id="LUUJ01000109">
    <property type="protein sequence ID" value="OAI12571.1"/>
    <property type="molecule type" value="Genomic_DNA"/>
</dbReference>
<evidence type="ECO:0000256" key="1">
    <source>
        <dbReference type="ARBA" id="ARBA00001917"/>
    </source>
</evidence>
<dbReference type="InterPro" id="IPR008254">
    <property type="entry name" value="Flavodoxin/NO_synth"/>
</dbReference>
<protein>
    <recommendedName>
        <fullName evidence="7">Flavodoxin</fullName>
    </recommendedName>
</protein>
<dbReference type="PANTHER" id="PTHR42809">
    <property type="entry name" value="FLAVODOXIN 2"/>
    <property type="match status" value="1"/>
</dbReference>
<dbReference type="GO" id="GO:0010181">
    <property type="term" value="F:FMN binding"/>
    <property type="evidence" value="ECO:0007669"/>
    <property type="project" value="UniProtKB-UniRule"/>
</dbReference>
<name>A0A177N3Y5_9GAMM</name>
<dbReference type="InterPro" id="IPR050619">
    <property type="entry name" value="Flavodoxin"/>
</dbReference>
<dbReference type="RefSeq" id="WP_064041799.1">
    <property type="nucleotide sequence ID" value="NZ_LUUJ01000109.1"/>
</dbReference>
<keyword evidence="4 7" id="KW-0285">Flavoprotein</keyword>
<dbReference type="InterPro" id="IPR029039">
    <property type="entry name" value="Flavoprotein-like_sf"/>
</dbReference>
<dbReference type="Pfam" id="PF00258">
    <property type="entry name" value="Flavodoxin_1"/>
    <property type="match status" value="1"/>
</dbReference>
<feature type="domain" description="Flavodoxin-like" evidence="8">
    <location>
        <begin position="4"/>
        <end position="173"/>
    </location>
</feature>
<comment type="similarity">
    <text evidence="2 7">Belongs to the flavodoxin family.</text>
</comment>
<evidence type="ECO:0000256" key="6">
    <source>
        <dbReference type="ARBA" id="ARBA00022982"/>
    </source>
</evidence>
<evidence type="ECO:0000256" key="2">
    <source>
        <dbReference type="ARBA" id="ARBA00005267"/>
    </source>
</evidence>
<dbReference type="GO" id="GO:0009055">
    <property type="term" value="F:electron transfer activity"/>
    <property type="evidence" value="ECO:0007669"/>
    <property type="project" value="UniProtKB-UniRule"/>
</dbReference>
<dbReference type="PROSITE" id="PS50902">
    <property type="entry name" value="FLAVODOXIN_LIKE"/>
    <property type="match status" value="1"/>
</dbReference>
<gene>
    <name evidence="9" type="ORF">A1507_18960</name>
</gene>
<evidence type="ECO:0000313" key="9">
    <source>
        <dbReference type="EMBL" id="OAI12571.1"/>
    </source>
</evidence>
<dbReference type="InterPro" id="IPR001094">
    <property type="entry name" value="Flavdoxin-like"/>
</dbReference>
<comment type="cofactor">
    <cofactor evidence="1 7">
        <name>FMN</name>
        <dbReference type="ChEBI" id="CHEBI:58210"/>
    </cofactor>
</comment>
<evidence type="ECO:0000256" key="5">
    <source>
        <dbReference type="ARBA" id="ARBA00022643"/>
    </source>
</evidence>
<reference evidence="9 10" key="1">
    <citation type="submission" date="2016-03" db="EMBL/GenBank/DDBJ databases">
        <authorList>
            <person name="Ploux O."/>
        </authorList>
    </citation>
    <scope>NUCLEOTIDE SEQUENCE [LARGE SCALE GENOMIC DNA]</scope>
    <source>
        <strain evidence="9 10">R-45378</strain>
    </source>
</reference>
<dbReference type="PIRSF" id="PIRSF038996">
    <property type="entry name" value="FldA"/>
    <property type="match status" value="1"/>
</dbReference>
<evidence type="ECO:0000259" key="8">
    <source>
        <dbReference type="PROSITE" id="PS50902"/>
    </source>
</evidence>
<comment type="caution">
    <text evidence="9">The sequence shown here is derived from an EMBL/GenBank/DDBJ whole genome shotgun (WGS) entry which is preliminary data.</text>
</comment>
<sequence length="182" mass="20382">MNKIGIFYGTEQGMTEMMAQVMYRVLGDDIASEPVNVNRASVAQLLSYRALILGIPSYGVGEIPGRTTGSEEGNWEEFLFRLDEADLSGKRIALFGLGNQQKYYDRFAGSLIHLYHYVAGYGAEVVGAWNTDGYHFTYSNSIVNGKFVGLVLDHHNQPELTKSRILDWLDHIKPALLEKLDC</sequence>
<dbReference type="InterPro" id="IPR010086">
    <property type="entry name" value="Flavodoxin_lc"/>
</dbReference>
<evidence type="ECO:0000313" key="10">
    <source>
        <dbReference type="Proteomes" id="UP000077857"/>
    </source>
</evidence>
<dbReference type="NCBIfam" id="NF006739">
    <property type="entry name" value="PRK09267.1-5"/>
    <property type="match status" value="1"/>
</dbReference>
<evidence type="ECO:0000256" key="3">
    <source>
        <dbReference type="ARBA" id="ARBA00022448"/>
    </source>
</evidence>
<keyword evidence="3 7" id="KW-0813">Transport</keyword>
<evidence type="ECO:0000256" key="4">
    <source>
        <dbReference type="ARBA" id="ARBA00022630"/>
    </source>
</evidence>
<dbReference type="OrthoDB" id="359268at2"/>
<proteinExistence type="inferred from homology"/>